<accession>A0AAD7E7M7</accession>
<keyword evidence="3" id="KW-1185">Reference proteome</keyword>
<proteinExistence type="predicted"/>
<name>A0AAD7E7M7_9AGAR</name>
<evidence type="ECO:0000313" key="2">
    <source>
        <dbReference type="EMBL" id="KAJ7301916.1"/>
    </source>
</evidence>
<feature type="transmembrane region" description="Helical" evidence="1">
    <location>
        <begin position="93"/>
        <end position="110"/>
    </location>
</feature>
<reference evidence="2" key="1">
    <citation type="submission" date="2023-03" db="EMBL/GenBank/DDBJ databases">
        <title>Massive genome expansion in bonnet fungi (Mycena s.s.) driven by repeated elements and novel gene families across ecological guilds.</title>
        <authorList>
            <consortium name="Lawrence Berkeley National Laboratory"/>
            <person name="Harder C.B."/>
            <person name="Miyauchi S."/>
            <person name="Viragh M."/>
            <person name="Kuo A."/>
            <person name="Thoen E."/>
            <person name="Andreopoulos B."/>
            <person name="Lu D."/>
            <person name="Skrede I."/>
            <person name="Drula E."/>
            <person name="Henrissat B."/>
            <person name="Morin E."/>
            <person name="Kohler A."/>
            <person name="Barry K."/>
            <person name="LaButti K."/>
            <person name="Morin E."/>
            <person name="Salamov A."/>
            <person name="Lipzen A."/>
            <person name="Mereny Z."/>
            <person name="Hegedus B."/>
            <person name="Baldrian P."/>
            <person name="Stursova M."/>
            <person name="Weitz H."/>
            <person name="Taylor A."/>
            <person name="Grigoriev I.V."/>
            <person name="Nagy L.G."/>
            <person name="Martin F."/>
            <person name="Kauserud H."/>
        </authorList>
    </citation>
    <scope>NUCLEOTIDE SEQUENCE</scope>
    <source>
        <strain evidence="2">CBHHK002</strain>
    </source>
</reference>
<keyword evidence="1" id="KW-0812">Transmembrane</keyword>
<organism evidence="2 3">
    <name type="scientific">Mycena albidolilacea</name>
    <dbReference type="NCBI Taxonomy" id="1033008"/>
    <lineage>
        <taxon>Eukaryota</taxon>
        <taxon>Fungi</taxon>
        <taxon>Dikarya</taxon>
        <taxon>Basidiomycota</taxon>
        <taxon>Agaricomycotina</taxon>
        <taxon>Agaricomycetes</taxon>
        <taxon>Agaricomycetidae</taxon>
        <taxon>Agaricales</taxon>
        <taxon>Marasmiineae</taxon>
        <taxon>Mycenaceae</taxon>
        <taxon>Mycena</taxon>
    </lineage>
</organism>
<dbReference type="EMBL" id="JARIHO010000124">
    <property type="protein sequence ID" value="KAJ7301916.1"/>
    <property type="molecule type" value="Genomic_DNA"/>
</dbReference>
<dbReference type="Proteomes" id="UP001218218">
    <property type="component" value="Unassembled WGS sequence"/>
</dbReference>
<keyword evidence="1" id="KW-1133">Transmembrane helix</keyword>
<sequence>MHTNLPSLRFFFTTGKLKSPILQCLGESLSVAGSFDNLQTTAQNTRVTDELLASDCFKRLSGWANLLFWTFAPLLAAFVEAQMTILAESQPSLVWNFVGSVFAACTFNFGPHAITVPHLDFGNLSWGWCTITALGRFNPDLGGYLVLWDLKLII</sequence>
<evidence type="ECO:0000313" key="3">
    <source>
        <dbReference type="Proteomes" id="UP001218218"/>
    </source>
</evidence>
<protein>
    <submittedName>
        <fullName evidence="2">Uncharacterized protein</fullName>
    </submittedName>
</protein>
<gene>
    <name evidence="2" type="ORF">DFH08DRAFT_945891</name>
</gene>
<keyword evidence="1" id="KW-0472">Membrane</keyword>
<dbReference type="AlphaFoldDB" id="A0AAD7E7M7"/>
<evidence type="ECO:0000256" key="1">
    <source>
        <dbReference type="SAM" id="Phobius"/>
    </source>
</evidence>
<feature type="transmembrane region" description="Helical" evidence="1">
    <location>
        <begin position="66"/>
        <end position="87"/>
    </location>
</feature>
<comment type="caution">
    <text evidence="2">The sequence shown here is derived from an EMBL/GenBank/DDBJ whole genome shotgun (WGS) entry which is preliminary data.</text>
</comment>